<keyword evidence="5" id="KW-0378">Hydrolase</keyword>
<dbReference type="GO" id="GO:0046872">
    <property type="term" value="F:metal ion binding"/>
    <property type="evidence" value="ECO:0007669"/>
    <property type="project" value="UniProtKB-KW"/>
</dbReference>
<dbReference type="InterPro" id="IPR036412">
    <property type="entry name" value="HAD-like_sf"/>
</dbReference>
<dbReference type="PANTHER" id="PTHR42891:SF1">
    <property type="entry name" value="D-GLYCERO-BETA-D-MANNO-HEPTOSE-1,7-BISPHOSPHATE 7-PHOSPHATASE"/>
    <property type="match status" value="1"/>
</dbReference>
<dbReference type="InterPro" id="IPR004446">
    <property type="entry name" value="Heptose_bisP_phosphatase"/>
</dbReference>
<dbReference type="Pfam" id="PF00535">
    <property type="entry name" value="Glycos_transf_2"/>
    <property type="match status" value="1"/>
</dbReference>
<evidence type="ECO:0000256" key="2">
    <source>
        <dbReference type="ARBA" id="ARBA00005628"/>
    </source>
</evidence>
<dbReference type="SUPFAM" id="SSF53448">
    <property type="entry name" value="Nucleotide-diphospho-sugar transferases"/>
    <property type="match status" value="1"/>
</dbReference>
<evidence type="ECO:0000256" key="1">
    <source>
        <dbReference type="ARBA" id="ARBA00004496"/>
    </source>
</evidence>
<dbReference type="InterPro" id="IPR023214">
    <property type="entry name" value="HAD_sf"/>
</dbReference>
<dbReference type="Pfam" id="PF13242">
    <property type="entry name" value="Hydrolase_like"/>
    <property type="match status" value="1"/>
</dbReference>
<proteinExistence type="inferred from homology"/>
<dbReference type="InterPro" id="IPR029044">
    <property type="entry name" value="Nucleotide-diphossugar_trans"/>
</dbReference>
<dbReference type="GO" id="GO:0005975">
    <property type="term" value="P:carbohydrate metabolic process"/>
    <property type="evidence" value="ECO:0007669"/>
    <property type="project" value="InterPro"/>
</dbReference>
<dbReference type="GO" id="GO:0005737">
    <property type="term" value="C:cytoplasm"/>
    <property type="evidence" value="ECO:0007669"/>
    <property type="project" value="UniProtKB-SubCell"/>
</dbReference>
<dbReference type="NCBIfam" id="TIGR01662">
    <property type="entry name" value="HAD-SF-IIIA"/>
    <property type="match status" value="1"/>
</dbReference>
<comment type="subcellular location">
    <subcellularLocation>
        <location evidence="1">Cytoplasm</location>
    </subcellularLocation>
</comment>
<reference evidence="9 10" key="1">
    <citation type="submission" date="2016-10" db="EMBL/GenBank/DDBJ databases">
        <authorList>
            <person name="de Groot N.N."/>
        </authorList>
    </citation>
    <scope>NUCLEOTIDE SEQUENCE [LARGE SCALE GENOMIC DNA]</scope>
    <source>
        <strain evidence="9 10">CPCC 202699</strain>
    </source>
</reference>
<protein>
    <recommendedName>
        <fullName evidence="7">D,D-heptose 1,7-bisphosphate phosphatase</fullName>
    </recommendedName>
</protein>
<keyword evidence="3" id="KW-0963">Cytoplasm</keyword>
<evidence type="ECO:0000259" key="8">
    <source>
        <dbReference type="Pfam" id="PF00535"/>
    </source>
</evidence>
<dbReference type="OrthoDB" id="9781367at2"/>
<dbReference type="GO" id="GO:0016791">
    <property type="term" value="F:phosphatase activity"/>
    <property type="evidence" value="ECO:0007669"/>
    <property type="project" value="InterPro"/>
</dbReference>
<dbReference type="Proteomes" id="UP000199515">
    <property type="component" value="Unassembled WGS sequence"/>
</dbReference>
<evidence type="ECO:0000313" key="9">
    <source>
        <dbReference type="EMBL" id="SDZ34790.1"/>
    </source>
</evidence>
<name>A0A1H3SAR8_9PSEU</name>
<evidence type="ECO:0000256" key="6">
    <source>
        <dbReference type="ARBA" id="ARBA00023277"/>
    </source>
</evidence>
<dbReference type="EMBL" id="FNON01000013">
    <property type="protein sequence ID" value="SDZ34790.1"/>
    <property type="molecule type" value="Genomic_DNA"/>
</dbReference>
<dbReference type="STRING" id="589385.SAMN05421504_11370"/>
<dbReference type="InterPro" id="IPR006439">
    <property type="entry name" value="HAD-SF_hydro_IA"/>
</dbReference>
<dbReference type="RefSeq" id="WP_091298866.1">
    <property type="nucleotide sequence ID" value="NZ_FNON01000013.1"/>
</dbReference>
<feature type="domain" description="Glycosyltransferase 2-like" evidence="8">
    <location>
        <begin position="6"/>
        <end position="101"/>
    </location>
</feature>
<dbReference type="PANTHER" id="PTHR42891">
    <property type="entry name" value="D-GLYCERO-BETA-D-MANNO-HEPTOSE-1,7-BISPHOSPHATE 7-PHOSPHATASE"/>
    <property type="match status" value="1"/>
</dbReference>
<dbReference type="SUPFAM" id="SSF56784">
    <property type="entry name" value="HAD-like"/>
    <property type="match status" value="1"/>
</dbReference>
<dbReference type="InterPro" id="IPR006549">
    <property type="entry name" value="HAD-SF_hydro_IIIA"/>
</dbReference>
<dbReference type="InterPro" id="IPR006543">
    <property type="entry name" value="Histidinol-phos"/>
</dbReference>
<dbReference type="Gene3D" id="3.90.550.10">
    <property type="entry name" value="Spore Coat Polysaccharide Biosynthesis Protein SpsA, Chain A"/>
    <property type="match status" value="1"/>
</dbReference>
<evidence type="ECO:0000256" key="3">
    <source>
        <dbReference type="ARBA" id="ARBA00022490"/>
    </source>
</evidence>
<evidence type="ECO:0000256" key="5">
    <source>
        <dbReference type="ARBA" id="ARBA00022801"/>
    </source>
</evidence>
<dbReference type="AlphaFoldDB" id="A0A1H3SAR8"/>
<accession>A0A1H3SAR8</accession>
<dbReference type="NCBIfam" id="TIGR01509">
    <property type="entry name" value="HAD-SF-IA-v3"/>
    <property type="match status" value="1"/>
</dbReference>
<keyword evidence="6" id="KW-0119">Carbohydrate metabolism</keyword>
<gene>
    <name evidence="9" type="ORF">SAMN05421504_11370</name>
</gene>
<sequence length="488" mass="51900">MSLDYTIVIPTTGRDNLALLLTALDEMTGPRPAEIIVVDDRAKEAGLTVPGHVRVLRSGGHGPATARNVGWRAAASEWIAFLDDDVLVGADWAERLAEDLLPLGRDAGASQGRIVVPLPADRRPADDERGTAGLETARWITADMAYRRTALVEVGGFDPRFPRAFREDSDLALRVTKAGYLIVQGKRVTTHPARRAGPFASLKAQAGNADNALMRRKHGVLWRQQTGAGPGRLGKHALTTAAALAALGFAVTGRKSKALAAFGAWTGLTAEFAARRILAGPRTPGEVGRMLATSVLIPPAACFHRLRGEIIHRRPHPPEAILFDRDDTLIVDVPYLNDPKGVRPVPGAREILCGLRESGVRVGVVSNQSGVARGLIDDGQLAAVNARVDELLGPFGTWQVCVHGDEDGCCCRKPAPGLVLRAARDLGVDVSRCVVIGDTGADVDAALAAGARAVLVPTQRTRPGEIVRAHREAAVARDLAHAVRLALR</sequence>
<dbReference type="Gene3D" id="3.40.50.1000">
    <property type="entry name" value="HAD superfamily/HAD-like"/>
    <property type="match status" value="1"/>
</dbReference>
<keyword evidence="10" id="KW-1185">Reference proteome</keyword>
<comment type="similarity">
    <text evidence="2">Belongs to the GmhB family.</text>
</comment>
<organism evidence="9 10">
    <name type="scientific">Amycolatopsis xylanica</name>
    <dbReference type="NCBI Taxonomy" id="589385"/>
    <lineage>
        <taxon>Bacteria</taxon>
        <taxon>Bacillati</taxon>
        <taxon>Actinomycetota</taxon>
        <taxon>Actinomycetes</taxon>
        <taxon>Pseudonocardiales</taxon>
        <taxon>Pseudonocardiaceae</taxon>
        <taxon>Amycolatopsis</taxon>
    </lineage>
</organism>
<dbReference type="NCBIfam" id="TIGR01656">
    <property type="entry name" value="Histidinol-ppas"/>
    <property type="match status" value="1"/>
</dbReference>
<keyword evidence="4" id="KW-0479">Metal-binding</keyword>
<dbReference type="InterPro" id="IPR001173">
    <property type="entry name" value="Glyco_trans_2-like"/>
</dbReference>
<evidence type="ECO:0000256" key="7">
    <source>
        <dbReference type="ARBA" id="ARBA00031828"/>
    </source>
</evidence>
<evidence type="ECO:0000313" key="10">
    <source>
        <dbReference type="Proteomes" id="UP000199515"/>
    </source>
</evidence>
<evidence type="ECO:0000256" key="4">
    <source>
        <dbReference type="ARBA" id="ARBA00022723"/>
    </source>
</evidence>